<dbReference type="PROSITE" id="PS51186">
    <property type="entry name" value="GNAT"/>
    <property type="match status" value="1"/>
</dbReference>
<reference evidence="3" key="1">
    <citation type="journal article" date="2008" name="J. Bacteriol.">
        <title>Genome sequence of the streptomycin-producing microorganism Streptomyces griseus IFO 13350.</title>
        <authorList>
            <person name="Ohnishi Y."/>
            <person name="Ishikawa J."/>
            <person name="Hara H."/>
            <person name="Suzuki H."/>
            <person name="Ikenoya M."/>
            <person name="Ikeda H."/>
            <person name="Yamashita A."/>
            <person name="Hattori M."/>
            <person name="Horinouchi S."/>
        </authorList>
    </citation>
    <scope>NUCLEOTIDE SEQUENCE [LARGE SCALE GENOMIC DNA]</scope>
    <source>
        <strain evidence="3">JCM 4626 / NBRC 13350</strain>
    </source>
</reference>
<dbReference type="InterPro" id="IPR000182">
    <property type="entry name" value="GNAT_dom"/>
</dbReference>
<dbReference type="SUPFAM" id="SSF55729">
    <property type="entry name" value="Acyl-CoA N-acyltransferases (Nat)"/>
    <property type="match status" value="1"/>
</dbReference>
<dbReference type="Gene3D" id="3.40.630.30">
    <property type="match status" value="1"/>
</dbReference>
<gene>
    <name evidence="2" type="ordered locus">SGR_4266</name>
</gene>
<dbReference type="RefSeq" id="WP_012380475.1">
    <property type="nucleotide sequence ID" value="NC_010572.1"/>
</dbReference>
<proteinExistence type="predicted"/>
<dbReference type="Proteomes" id="UP000001685">
    <property type="component" value="Chromosome"/>
</dbReference>
<dbReference type="HOGENOM" id="CLU_013985_12_0_11"/>
<evidence type="ECO:0000313" key="3">
    <source>
        <dbReference type="Proteomes" id="UP000001685"/>
    </source>
</evidence>
<dbReference type="Pfam" id="PF13302">
    <property type="entry name" value="Acetyltransf_3"/>
    <property type="match status" value="1"/>
</dbReference>
<dbReference type="eggNOG" id="COG1670">
    <property type="taxonomic scope" value="Bacteria"/>
</dbReference>
<evidence type="ECO:0000313" key="2">
    <source>
        <dbReference type="EMBL" id="BAG21095.1"/>
    </source>
</evidence>
<accession>B1VTK5</accession>
<dbReference type="EMBL" id="AP009493">
    <property type="protein sequence ID" value="BAG21095.1"/>
    <property type="molecule type" value="Genomic_DNA"/>
</dbReference>
<dbReference type="AlphaFoldDB" id="B1VTK5"/>
<dbReference type="GO" id="GO:0016747">
    <property type="term" value="F:acyltransferase activity, transferring groups other than amino-acyl groups"/>
    <property type="evidence" value="ECO:0007669"/>
    <property type="project" value="InterPro"/>
</dbReference>
<dbReference type="PATRIC" id="fig|455632.4.peg.4346"/>
<name>B1VTK5_STRGG</name>
<evidence type="ECO:0000259" key="1">
    <source>
        <dbReference type="PROSITE" id="PS51186"/>
    </source>
</evidence>
<dbReference type="KEGG" id="sgr:SGR_4266"/>
<dbReference type="PANTHER" id="PTHR43415">
    <property type="entry name" value="SPERMIDINE N(1)-ACETYLTRANSFERASE"/>
    <property type="match status" value="1"/>
</dbReference>
<dbReference type="PANTHER" id="PTHR43415:SF3">
    <property type="entry name" value="GNAT-FAMILY ACETYLTRANSFERASE"/>
    <property type="match status" value="1"/>
</dbReference>
<dbReference type="InterPro" id="IPR016181">
    <property type="entry name" value="Acyl_CoA_acyltransferase"/>
</dbReference>
<feature type="domain" description="N-acetyltransferase" evidence="1">
    <location>
        <begin position="12"/>
        <end position="160"/>
    </location>
</feature>
<sequence length="165" mass="18192">MAAHVVLHGVLTRLVPTTEDDVDLLARWFGSPDFAEHWGGVPLSRDEVARKYVGRRRPSVESFLVRIHSTGTPVGYAQYWHAGAAEGGIDMVLGPQARGRGLGPDAARALLAHLGGRLGWRRVTVDPLRENRRAVRAWQKAGFRQVSNEAEELLMEYDLSAAGEE</sequence>
<organism evidence="2 3">
    <name type="scientific">Streptomyces griseus subsp. griseus (strain JCM 4626 / CBS 651.72 / NBRC 13350 / KCC S-0626 / ISP 5235)</name>
    <dbReference type="NCBI Taxonomy" id="455632"/>
    <lineage>
        <taxon>Bacteria</taxon>
        <taxon>Bacillati</taxon>
        <taxon>Actinomycetota</taxon>
        <taxon>Actinomycetes</taxon>
        <taxon>Kitasatosporales</taxon>
        <taxon>Streptomycetaceae</taxon>
        <taxon>Streptomyces</taxon>
    </lineage>
</organism>
<protein>
    <submittedName>
        <fullName evidence="2">Acetyltransferase</fullName>
    </submittedName>
</protein>